<dbReference type="KEGG" id="aaus:EP12_09950"/>
<dbReference type="InterPro" id="IPR000023">
    <property type="entry name" value="Phosphofructokinase_dom"/>
</dbReference>
<dbReference type="GO" id="GO:0030388">
    <property type="term" value="P:fructose 1,6-bisphosphate metabolic process"/>
    <property type="evidence" value="ECO:0007669"/>
    <property type="project" value="TreeGrafter"/>
</dbReference>
<dbReference type="KEGG" id="aal:EP13_09790"/>
<evidence type="ECO:0000313" key="21">
    <source>
        <dbReference type="Proteomes" id="UP000263517"/>
    </source>
</evidence>
<name>A0A075P6N1_9ALTE</name>
<evidence type="ECO:0000256" key="7">
    <source>
        <dbReference type="ARBA" id="ARBA00022679"/>
    </source>
</evidence>
<dbReference type="GO" id="GO:0003872">
    <property type="term" value="F:6-phosphofructokinase activity"/>
    <property type="evidence" value="ECO:0007669"/>
    <property type="project" value="UniProtKB-EC"/>
</dbReference>
<proteinExistence type="inferred from homology"/>
<evidence type="ECO:0000256" key="3">
    <source>
        <dbReference type="ARBA" id="ARBA00004679"/>
    </source>
</evidence>
<dbReference type="PANTHER" id="PTHR13697">
    <property type="entry name" value="PHOSPHOFRUCTOKINASE"/>
    <property type="match status" value="1"/>
</dbReference>
<evidence type="ECO:0000256" key="15">
    <source>
        <dbReference type="ARBA" id="ARBA00048070"/>
    </source>
</evidence>
<dbReference type="RefSeq" id="WP_044057094.1">
    <property type="nucleotide sequence ID" value="NZ_CAJXAX010000009.1"/>
</dbReference>
<dbReference type="InterPro" id="IPR012003">
    <property type="entry name" value="ATP_PFK_prok-type"/>
</dbReference>
<gene>
    <name evidence="18" type="ORF">DCW74_19530</name>
    <name evidence="19" type="ORF">DEB45_03470</name>
    <name evidence="17" type="ORF">EP13_09790</name>
</gene>
<evidence type="ECO:0000259" key="16">
    <source>
        <dbReference type="Pfam" id="PF00365"/>
    </source>
</evidence>
<evidence type="ECO:0000256" key="11">
    <source>
        <dbReference type="ARBA" id="ARBA00022840"/>
    </source>
</evidence>
<dbReference type="Gene3D" id="3.40.50.450">
    <property type="match status" value="1"/>
</dbReference>
<keyword evidence="10 17" id="KW-0418">Kinase</keyword>
<dbReference type="AlphaFoldDB" id="A0A075P6N1"/>
<reference evidence="21 22" key="2">
    <citation type="journal article" date="2018" name="Nat. Biotechnol.">
        <title>A standardized bacterial taxonomy based on genome phylogeny substantially revises the tree of life.</title>
        <authorList>
            <person name="Parks D.H."/>
            <person name="Chuvochina M."/>
            <person name="Waite D.W."/>
            <person name="Rinke C."/>
            <person name="Skarshewski A."/>
            <person name="Chaumeil P.A."/>
            <person name="Hugenholtz P."/>
        </authorList>
    </citation>
    <scope>NUCLEOTIDE SEQUENCE [LARGE SCALE GENOMIC DNA]</scope>
    <source>
        <strain evidence="19">UBA11621</strain>
        <strain evidence="18">UBA11978</strain>
    </source>
</reference>
<dbReference type="InterPro" id="IPR035966">
    <property type="entry name" value="PKF_sf"/>
</dbReference>
<dbReference type="GO" id="GO:0005945">
    <property type="term" value="C:6-phosphofructokinase complex"/>
    <property type="evidence" value="ECO:0007669"/>
    <property type="project" value="TreeGrafter"/>
</dbReference>
<keyword evidence="7 17" id="KW-0808">Transferase</keyword>
<dbReference type="SUPFAM" id="SSF53784">
    <property type="entry name" value="Phosphofructokinase"/>
    <property type="match status" value="1"/>
</dbReference>
<feature type="domain" description="Phosphofructokinase" evidence="16">
    <location>
        <begin position="4"/>
        <end position="283"/>
    </location>
</feature>
<evidence type="ECO:0000256" key="14">
    <source>
        <dbReference type="ARBA" id="ARBA00038478"/>
    </source>
</evidence>
<keyword evidence="6" id="KW-0021">Allosteric enzyme</keyword>
<dbReference type="Proteomes" id="UP000264779">
    <property type="component" value="Unassembled WGS sequence"/>
</dbReference>
<keyword evidence="9" id="KW-0547">Nucleotide-binding</keyword>
<evidence type="ECO:0000256" key="1">
    <source>
        <dbReference type="ARBA" id="ARBA00001946"/>
    </source>
</evidence>
<evidence type="ECO:0000256" key="9">
    <source>
        <dbReference type="ARBA" id="ARBA00022741"/>
    </source>
</evidence>
<evidence type="ECO:0000313" key="22">
    <source>
        <dbReference type="Proteomes" id="UP000264779"/>
    </source>
</evidence>
<dbReference type="PIRSF" id="PIRSF000532">
    <property type="entry name" value="ATP_PFK_prok"/>
    <property type="match status" value="1"/>
</dbReference>
<evidence type="ECO:0000313" key="18">
    <source>
        <dbReference type="EMBL" id="HAW77914.1"/>
    </source>
</evidence>
<dbReference type="PANTHER" id="PTHR13697:SF4">
    <property type="entry name" value="ATP-DEPENDENT 6-PHOSPHOFRUCTOKINASE"/>
    <property type="match status" value="1"/>
</dbReference>
<evidence type="ECO:0000256" key="6">
    <source>
        <dbReference type="ARBA" id="ARBA00022533"/>
    </source>
</evidence>
<evidence type="ECO:0000256" key="5">
    <source>
        <dbReference type="ARBA" id="ARBA00022490"/>
    </source>
</evidence>
<evidence type="ECO:0000256" key="2">
    <source>
        <dbReference type="ARBA" id="ARBA00004496"/>
    </source>
</evidence>
<dbReference type="GO" id="GO:0042802">
    <property type="term" value="F:identical protein binding"/>
    <property type="evidence" value="ECO:0007669"/>
    <property type="project" value="TreeGrafter"/>
</dbReference>
<dbReference type="eggNOG" id="COG0205">
    <property type="taxonomic scope" value="Bacteria"/>
</dbReference>
<keyword evidence="5" id="KW-0963">Cytoplasm</keyword>
<dbReference type="GO" id="GO:0061621">
    <property type="term" value="P:canonical glycolysis"/>
    <property type="evidence" value="ECO:0007669"/>
    <property type="project" value="TreeGrafter"/>
</dbReference>
<keyword evidence="20" id="KW-1185">Reference proteome</keyword>
<dbReference type="FunFam" id="3.40.50.460:FF:000002">
    <property type="entry name" value="ATP-dependent 6-phosphofructokinase"/>
    <property type="match status" value="1"/>
</dbReference>
<dbReference type="GO" id="GO:0005524">
    <property type="term" value="F:ATP binding"/>
    <property type="evidence" value="ECO:0007669"/>
    <property type="project" value="UniProtKB-KW"/>
</dbReference>
<dbReference type="NCBIfam" id="NF002872">
    <property type="entry name" value="PRK03202.1"/>
    <property type="match status" value="1"/>
</dbReference>
<reference evidence="17 20" key="1">
    <citation type="submission" date="2014-06" db="EMBL/GenBank/DDBJ databases">
        <title>Genomes of Alteromonas australica, a world apart.</title>
        <authorList>
            <person name="Gonzaga A."/>
            <person name="Lopez-Perez M."/>
            <person name="Rodriguez-Valera F."/>
        </authorList>
    </citation>
    <scope>NUCLEOTIDE SEQUENCE [LARGE SCALE GENOMIC DNA]</scope>
    <source>
        <strain evidence="17 20">H 17</strain>
    </source>
</reference>
<dbReference type="EMBL" id="DONK01000050">
    <property type="protein sequence ID" value="HBU50298.1"/>
    <property type="molecule type" value="Genomic_DNA"/>
</dbReference>
<keyword evidence="13" id="KW-0324">Glycolysis</keyword>
<evidence type="ECO:0000256" key="13">
    <source>
        <dbReference type="ARBA" id="ARBA00023152"/>
    </source>
</evidence>
<dbReference type="Pfam" id="PF00365">
    <property type="entry name" value="PFK"/>
    <property type="match status" value="1"/>
</dbReference>
<dbReference type="InterPro" id="IPR015912">
    <property type="entry name" value="Phosphofructokinase_CS"/>
</dbReference>
<dbReference type="Proteomes" id="UP000056090">
    <property type="component" value="Chromosome"/>
</dbReference>
<dbReference type="PATRIC" id="fig|589873.4.peg.2149"/>
<comment type="similarity">
    <text evidence="14">Belongs to the phosphofructokinase type A (PFKA) family.</text>
</comment>
<dbReference type="UniPathway" id="UPA00109">
    <property type="reaction ID" value="UER00182"/>
</dbReference>
<dbReference type="GO" id="GO:0070095">
    <property type="term" value="F:fructose-6-phosphate binding"/>
    <property type="evidence" value="ECO:0007669"/>
    <property type="project" value="TreeGrafter"/>
</dbReference>
<keyword evidence="12" id="KW-0460">Magnesium</keyword>
<dbReference type="InterPro" id="IPR022953">
    <property type="entry name" value="ATP_PFK"/>
</dbReference>
<evidence type="ECO:0000256" key="4">
    <source>
        <dbReference type="ARBA" id="ARBA00012055"/>
    </source>
</evidence>
<evidence type="ECO:0000256" key="8">
    <source>
        <dbReference type="ARBA" id="ARBA00022723"/>
    </source>
</evidence>
<dbReference type="GO" id="GO:0016208">
    <property type="term" value="F:AMP binding"/>
    <property type="evidence" value="ECO:0007669"/>
    <property type="project" value="TreeGrafter"/>
</dbReference>
<evidence type="ECO:0000256" key="10">
    <source>
        <dbReference type="ARBA" id="ARBA00022777"/>
    </source>
</evidence>
<dbReference type="GeneID" id="78255197"/>
<dbReference type="OrthoDB" id="9802503at2"/>
<comment type="subcellular location">
    <subcellularLocation>
        <location evidence="2">Cytoplasm</location>
    </subcellularLocation>
</comment>
<accession>A0A075P6N1</accession>
<evidence type="ECO:0000313" key="17">
    <source>
        <dbReference type="EMBL" id="AIF98947.1"/>
    </source>
</evidence>
<protein>
    <recommendedName>
        <fullName evidence="4">6-phosphofructokinase</fullName>
        <ecNumber evidence="4">2.7.1.11</ecNumber>
    </recommendedName>
</protein>
<organism evidence="17 20">
    <name type="scientific">Alteromonas australica</name>
    <dbReference type="NCBI Taxonomy" id="589873"/>
    <lineage>
        <taxon>Bacteria</taxon>
        <taxon>Pseudomonadati</taxon>
        <taxon>Pseudomonadota</taxon>
        <taxon>Gammaproteobacteria</taxon>
        <taxon>Alteromonadales</taxon>
        <taxon>Alteromonadaceae</taxon>
        <taxon>Alteromonas/Salinimonas group</taxon>
        <taxon>Alteromonas</taxon>
    </lineage>
</organism>
<dbReference type="Gene3D" id="3.40.50.460">
    <property type="entry name" value="Phosphofructokinase domain"/>
    <property type="match status" value="1"/>
</dbReference>
<dbReference type="EMBL" id="CP008849">
    <property type="protein sequence ID" value="AIF98947.1"/>
    <property type="molecule type" value="Genomic_DNA"/>
</dbReference>
<dbReference type="PROSITE" id="PS00433">
    <property type="entry name" value="PHOSPHOFRUCTOKINASE"/>
    <property type="match status" value="1"/>
</dbReference>
<comment type="pathway">
    <text evidence="3">Carbohydrate degradation; glycolysis; D-glyceraldehyde 3-phosphate and glycerone phosphate from D-glucose: step 3/4.</text>
</comment>
<comment type="cofactor">
    <cofactor evidence="1">
        <name>Mg(2+)</name>
        <dbReference type="ChEBI" id="CHEBI:18420"/>
    </cofactor>
</comment>
<evidence type="ECO:0000256" key="12">
    <source>
        <dbReference type="ARBA" id="ARBA00022842"/>
    </source>
</evidence>
<dbReference type="GO" id="GO:0006002">
    <property type="term" value="P:fructose 6-phosphate metabolic process"/>
    <property type="evidence" value="ECO:0007669"/>
    <property type="project" value="InterPro"/>
</dbReference>
<keyword evidence="8" id="KW-0479">Metal-binding</keyword>
<dbReference type="GO" id="GO:0048029">
    <property type="term" value="F:monosaccharide binding"/>
    <property type="evidence" value="ECO:0007669"/>
    <property type="project" value="TreeGrafter"/>
</dbReference>
<dbReference type="GO" id="GO:0046872">
    <property type="term" value="F:metal ion binding"/>
    <property type="evidence" value="ECO:0007669"/>
    <property type="project" value="UniProtKB-KW"/>
</dbReference>
<dbReference type="STRING" id="589873.EP12_09950"/>
<evidence type="ECO:0000313" key="20">
    <source>
        <dbReference type="Proteomes" id="UP000056090"/>
    </source>
</evidence>
<dbReference type="EC" id="2.7.1.11" evidence="4"/>
<evidence type="ECO:0000313" key="19">
    <source>
        <dbReference type="EMBL" id="HBU50298.1"/>
    </source>
</evidence>
<dbReference type="Proteomes" id="UP000263517">
    <property type="component" value="Unassembled WGS sequence"/>
</dbReference>
<dbReference type="PRINTS" id="PR00476">
    <property type="entry name" value="PHFRCTKINASE"/>
</dbReference>
<comment type="catalytic activity">
    <reaction evidence="15">
        <text>beta-D-fructose 6-phosphate + ATP = beta-D-fructose 1,6-bisphosphate + ADP + H(+)</text>
        <dbReference type="Rhea" id="RHEA:16109"/>
        <dbReference type="ChEBI" id="CHEBI:15378"/>
        <dbReference type="ChEBI" id="CHEBI:30616"/>
        <dbReference type="ChEBI" id="CHEBI:32966"/>
        <dbReference type="ChEBI" id="CHEBI:57634"/>
        <dbReference type="ChEBI" id="CHEBI:456216"/>
        <dbReference type="EC" id="2.7.1.11"/>
    </reaction>
</comment>
<dbReference type="EMBL" id="DNAN01000682">
    <property type="protein sequence ID" value="HAW77914.1"/>
    <property type="molecule type" value="Genomic_DNA"/>
</dbReference>
<keyword evidence="11" id="KW-0067">ATP-binding</keyword>
<sequence>MSKRVAVLTSGGDAPGMNACIRAIVIACEHLGYALIGYQHGYNGLINQEYESLSLNATHNLIQQGGTILHSARCEAFKSVQGAKDAARNLNTLGIDTLIVIGGDGSFRGAEHLSQYWPGQILGIPGTIDNDVAGCDATVGYYTAIDTAVSSIDKVRDTADAFERIFLVEVMGRHAGFLALNAALASAADYVIVPELFESEDAELKSIAAQIEARRQLKGPVSFIVVVAENVWPGGLSTLAERLSSQMQSEVRPVTLGHVQRGGSPVSQDRLLATKLGTHAVALVETDKNKVMVGEVNHKPVEVPLKATWENNKPLDDCSLSTMRITMNNRY</sequence>